<evidence type="ECO:0000256" key="2">
    <source>
        <dbReference type="ARBA" id="ARBA00008854"/>
    </source>
</evidence>
<organism evidence="7 8">
    <name type="scientific">Candidatus Kutchimonas denitrificans</name>
    <dbReference type="NCBI Taxonomy" id="3056748"/>
    <lineage>
        <taxon>Bacteria</taxon>
        <taxon>Pseudomonadati</taxon>
        <taxon>Gemmatimonadota</taxon>
        <taxon>Gemmatimonadia</taxon>
        <taxon>Candidatus Palauibacterales</taxon>
        <taxon>Candidatus Palauibacteraceae</taxon>
        <taxon>Candidatus Kutchimonas</taxon>
    </lineage>
</organism>
<sequence>MNNLIVLGVIAVVGVIVVIYYNKLASLRVRADAAWADIDVQLKRRYDLIPNLVETVKGYASHERETFERVTEMRAAAINAEGVAEQAQAENMLTQALRSVFAVAENYPELRASENFTQLQNSLVEIEDKIQAARRYYNAVVRDYNTAVHVVPSSLVAWMFNFKDREYFELESEAERTVPKVDFGG</sequence>
<comment type="caution">
    <text evidence="7">The sequence shown here is derived from an EMBL/GenBank/DDBJ whole genome shotgun (WGS) entry which is preliminary data.</text>
</comment>
<evidence type="ECO:0000256" key="5">
    <source>
        <dbReference type="ARBA" id="ARBA00023136"/>
    </source>
</evidence>
<dbReference type="Proteomes" id="UP000702544">
    <property type="component" value="Unassembled WGS sequence"/>
</dbReference>
<protein>
    <submittedName>
        <fullName evidence="7">LemA family protein</fullName>
    </submittedName>
</protein>
<keyword evidence="3 6" id="KW-0812">Transmembrane</keyword>
<dbReference type="Pfam" id="PF04011">
    <property type="entry name" value="LemA"/>
    <property type="match status" value="1"/>
</dbReference>
<accession>A0AAE4ZB27</accession>
<reference evidence="7 8" key="1">
    <citation type="submission" date="2020-01" db="EMBL/GenBank/DDBJ databases">
        <title>Genomes assembled from Gulf of Kutch pelagic sediment metagenomes.</title>
        <authorList>
            <person name="Chandrashekar M."/>
            <person name="Mahajan M.S."/>
            <person name="Dave K.J."/>
            <person name="Vatsa P."/>
            <person name="Nathani N.M."/>
        </authorList>
    </citation>
    <scope>NUCLEOTIDE SEQUENCE [LARGE SCALE GENOMIC DNA]</scope>
    <source>
        <strain evidence="7">KS3-K002</strain>
    </source>
</reference>
<evidence type="ECO:0000256" key="3">
    <source>
        <dbReference type="ARBA" id="ARBA00022692"/>
    </source>
</evidence>
<evidence type="ECO:0000256" key="4">
    <source>
        <dbReference type="ARBA" id="ARBA00022989"/>
    </source>
</evidence>
<feature type="transmembrane region" description="Helical" evidence="6">
    <location>
        <begin position="6"/>
        <end position="22"/>
    </location>
</feature>
<comment type="subcellular location">
    <subcellularLocation>
        <location evidence="1">Membrane</location>
        <topology evidence="1">Single-pass membrane protein</topology>
    </subcellularLocation>
</comment>
<name>A0AAE4ZB27_9BACT</name>
<evidence type="ECO:0000256" key="1">
    <source>
        <dbReference type="ARBA" id="ARBA00004167"/>
    </source>
</evidence>
<dbReference type="PANTHER" id="PTHR34478">
    <property type="entry name" value="PROTEIN LEMA"/>
    <property type="match status" value="1"/>
</dbReference>
<dbReference type="GO" id="GO:0016020">
    <property type="term" value="C:membrane"/>
    <property type="evidence" value="ECO:0007669"/>
    <property type="project" value="UniProtKB-SubCell"/>
</dbReference>
<dbReference type="PANTHER" id="PTHR34478:SF1">
    <property type="entry name" value="PROTEIN LEMA"/>
    <property type="match status" value="1"/>
</dbReference>
<evidence type="ECO:0000313" key="7">
    <source>
        <dbReference type="EMBL" id="NIR75892.1"/>
    </source>
</evidence>
<dbReference type="InterPro" id="IPR023353">
    <property type="entry name" value="LemA-like_dom_sf"/>
</dbReference>
<dbReference type="EMBL" id="JAACAK010000099">
    <property type="protein sequence ID" value="NIR75892.1"/>
    <property type="molecule type" value="Genomic_DNA"/>
</dbReference>
<keyword evidence="5 6" id="KW-0472">Membrane</keyword>
<dbReference type="Gene3D" id="1.20.1440.20">
    <property type="entry name" value="LemA-like domain"/>
    <property type="match status" value="1"/>
</dbReference>
<proteinExistence type="inferred from homology"/>
<evidence type="ECO:0000313" key="8">
    <source>
        <dbReference type="Proteomes" id="UP000702544"/>
    </source>
</evidence>
<evidence type="ECO:0000256" key="6">
    <source>
        <dbReference type="SAM" id="Phobius"/>
    </source>
</evidence>
<dbReference type="InterPro" id="IPR007156">
    <property type="entry name" value="MamQ_LemA"/>
</dbReference>
<dbReference type="SUPFAM" id="SSF140478">
    <property type="entry name" value="LemA-like"/>
    <property type="match status" value="1"/>
</dbReference>
<comment type="similarity">
    <text evidence="2">Belongs to the LemA family.</text>
</comment>
<keyword evidence="4 6" id="KW-1133">Transmembrane helix</keyword>
<gene>
    <name evidence="7" type="ORF">GWO12_12390</name>
</gene>
<dbReference type="AlphaFoldDB" id="A0AAE4ZB27"/>